<dbReference type="InterPro" id="IPR011055">
    <property type="entry name" value="Dup_hybrid_motif"/>
</dbReference>
<feature type="signal peptide" evidence="8">
    <location>
        <begin position="1"/>
        <end position="27"/>
    </location>
</feature>
<keyword evidence="6" id="KW-0482">Metalloprotease</keyword>
<keyword evidence="2" id="KW-0645">Protease</keyword>
<keyword evidence="5" id="KW-0862">Zinc</keyword>
<dbReference type="RefSeq" id="WP_309804818.1">
    <property type="nucleotide sequence ID" value="NZ_JAVDRD010000003.1"/>
</dbReference>
<feature type="chain" id="PRO_5046392358" evidence="8">
    <location>
        <begin position="28"/>
        <end position="404"/>
    </location>
</feature>
<dbReference type="Gene3D" id="2.70.70.10">
    <property type="entry name" value="Glucose Permease (Domain IIA)"/>
    <property type="match status" value="1"/>
</dbReference>
<accession>A0ABU1MK16</accession>
<dbReference type="SUPFAM" id="SSF51261">
    <property type="entry name" value="Duplicated hybrid motif"/>
    <property type="match status" value="1"/>
</dbReference>
<proteinExistence type="predicted"/>
<sequence length="404" mass="42643">MDARRSLLLATALLLPLAAWQIAGADAAPTYQTAGEAAAALAQAQTALAQARARGEKLEAQAQAATAAADKTAQEAAAIAARIQQSEAEIRIGEARIALIDKERADLRLRMAARQEPLVRLTAALQLFARRPLAFSLLRAESLRDTVYLRAVLETMVPEVRRRTASLRSAIVRGRLLQEQARSEAARLRASQSGLAERRQQLAALESRQRIASRAANGTAGREADHALALAEQTRDLAALMQQLGRDGQMRDVLAGLPGPLQRPDRPGAVLMVEDVDPLLRTSSTLMWIMPVSGRVVSGFGEAGQTGPNQGLTIAPVPSAQIVAPAAGRVAFAGSYRGYGQIVIVEHAGGWTSLITGLGRIDAAVGDRVVQGSPLGIAAPASPVVSVELRKDGVPVNPLAALRN</sequence>
<dbReference type="Pfam" id="PF01551">
    <property type="entry name" value="Peptidase_M23"/>
    <property type="match status" value="1"/>
</dbReference>
<organism evidence="10 11">
    <name type="scientific">Novosphingobium capsulatum</name>
    <dbReference type="NCBI Taxonomy" id="13688"/>
    <lineage>
        <taxon>Bacteria</taxon>
        <taxon>Pseudomonadati</taxon>
        <taxon>Pseudomonadota</taxon>
        <taxon>Alphaproteobacteria</taxon>
        <taxon>Sphingomonadales</taxon>
        <taxon>Sphingomonadaceae</taxon>
        <taxon>Novosphingobium</taxon>
    </lineage>
</organism>
<evidence type="ECO:0000256" key="1">
    <source>
        <dbReference type="ARBA" id="ARBA00001947"/>
    </source>
</evidence>
<evidence type="ECO:0000256" key="2">
    <source>
        <dbReference type="ARBA" id="ARBA00022670"/>
    </source>
</evidence>
<evidence type="ECO:0000256" key="5">
    <source>
        <dbReference type="ARBA" id="ARBA00022833"/>
    </source>
</evidence>
<evidence type="ECO:0000313" key="11">
    <source>
        <dbReference type="Proteomes" id="UP001184150"/>
    </source>
</evidence>
<dbReference type="PANTHER" id="PTHR21666:SF288">
    <property type="entry name" value="CELL DIVISION PROTEIN YTFB"/>
    <property type="match status" value="1"/>
</dbReference>
<dbReference type="CDD" id="cd12797">
    <property type="entry name" value="M23_peptidase"/>
    <property type="match status" value="1"/>
</dbReference>
<feature type="coiled-coil region" evidence="7">
    <location>
        <begin position="41"/>
        <end position="89"/>
    </location>
</feature>
<keyword evidence="3" id="KW-0479">Metal-binding</keyword>
<evidence type="ECO:0000256" key="8">
    <source>
        <dbReference type="SAM" id="SignalP"/>
    </source>
</evidence>
<evidence type="ECO:0000313" key="10">
    <source>
        <dbReference type="EMBL" id="MDR6510678.1"/>
    </source>
</evidence>
<name>A0ABU1MK16_9SPHN</name>
<comment type="cofactor">
    <cofactor evidence="1">
        <name>Zn(2+)</name>
        <dbReference type="ChEBI" id="CHEBI:29105"/>
    </cofactor>
</comment>
<dbReference type="Proteomes" id="UP001184150">
    <property type="component" value="Unassembled WGS sequence"/>
</dbReference>
<keyword evidence="11" id="KW-1185">Reference proteome</keyword>
<evidence type="ECO:0000256" key="6">
    <source>
        <dbReference type="ARBA" id="ARBA00023049"/>
    </source>
</evidence>
<gene>
    <name evidence="10" type="ORF">J2792_001544</name>
</gene>
<keyword evidence="4" id="KW-0378">Hydrolase</keyword>
<dbReference type="InterPro" id="IPR050570">
    <property type="entry name" value="Cell_wall_metabolism_enzyme"/>
</dbReference>
<dbReference type="EMBL" id="JAVDRD010000003">
    <property type="protein sequence ID" value="MDR6510678.1"/>
    <property type="molecule type" value="Genomic_DNA"/>
</dbReference>
<evidence type="ECO:0000256" key="3">
    <source>
        <dbReference type="ARBA" id="ARBA00022723"/>
    </source>
</evidence>
<feature type="domain" description="M23ase beta-sheet core" evidence="9">
    <location>
        <begin position="308"/>
        <end position="398"/>
    </location>
</feature>
<dbReference type="InterPro" id="IPR016047">
    <property type="entry name" value="M23ase_b-sheet_dom"/>
</dbReference>
<reference evidence="10 11" key="1">
    <citation type="submission" date="2023-07" db="EMBL/GenBank/DDBJ databases">
        <title>Sorghum-associated microbial communities from plants grown in Nebraska, USA.</title>
        <authorList>
            <person name="Schachtman D."/>
        </authorList>
    </citation>
    <scope>NUCLEOTIDE SEQUENCE [LARGE SCALE GENOMIC DNA]</scope>
    <source>
        <strain evidence="10 11">DS1027</strain>
    </source>
</reference>
<keyword evidence="7" id="KW-0175">Coiled coil</keyword>
<evidence type="ECO:0000256" key="7">
    <source>
        <dbReference type="SAM" id="Coils"/>
    </source>
</evidence>
<keyword evidence="8" id="KW-0732">Signal</keyword>
<evidence type="ECO:0000259" key="9">
    <source>
        <dbReference type="Pfam" id="PF01551"/>
    </source>
</evidence>
<evidence type="ECO:0000256" key="4">
    <source>
        <dbReference type="ARBA" id="ARBA00022801"/>
    </source>
</evidence>
<protein>
    <submittedName>
        <fullName evidence="10">Septal ring factor EnvC (AmiA/AmiB activator)</fullName>
    </submittedName>
</protein>
<comment type="caution">
    <text evidence="10">The sequence shown here is derived from an EMBL/GenBank/DDBJ whole genome shotgun (WGS) entry which is preliminary data.</text>
</comment>
<dbReference type="PANTHER" id="PTHR21666">
    <property type="entry name" value="PEPTIDASE-RELATED"/>
    <property type="match status" value="1"/>
</dbReference>